<keyword evidence="4" id="KW-0808">Transferase</keyword>
<keyword evidence="5" id="KW-0812">Transmembrane</keyword>
<evidence type="ECO:0000256" key="4">
    <source>
        <dbReference type="ARBA" id="ARBA00022679"/>
    </source>
</evidence>
<proteinExistence type="inferred from homology"/>
<keyword evidence="8" id="KW-0333">Golgi apparatus</keyword>
<keyword evidence="3" id="KW-0328">Glycosyltransferase</keyword>
<protein>
    <submittedName>
        <fullName evidence="11">Uncharacterized protein</fullName>
    </submittedName>
</protein>
<keyword evidence="9" id="KW-0472">Membrane</keyword>
<dbReference type="Gene3D" id="3.90.1480.20">
    <property type="entry name" value="Glycosyl transferase family 29"/>
    <property type="match status" value="1"/>
</dbReference>
<evidence type="ECO:0000256" key="7">
    <source>
        <dbReference type="ARBA" id="ARBA00022989"/>
    </source>
</evidence>
<evidence type="ECO:0000256" key="3">
    <source>
        <dbReference type="ARBA" id="ARBA00022676"/>
    </source>
</evidence>
<dbReference type="GO" id="GO:0008373">
    <property type="term" value="F:sialyltransferase activity"/>
    <property type="evidence" value="ECO:0007669"/>
    <property type="project" value="InterPro"/>
</dbReference>
<comment type="similarity">
    <text evidence="2">Belongs to the glycosyltransferase 29 family.</text>
</comment>
<evidence type="ECO:0000256" key="5">
    <source>
        <dbReference type="ARBA" id="ARBA00022692"/>
    </source>
</evidence>
<organism evidence="11">
    <name type="scientific">Mantoniella antarctica</name>
    <dbReference type="NCBI Taxonomy" id="81844"/>
    <lineage>
        <taxon>Eukaryota</taxon>
        <taxon>Viridiplantae</taxon>
        <taxon>Chlorophyta</taxon>
        <taxon>Mamiellophyceae</taxon>
        <taxon>Mamiellales</taxon>
        <taxon>Mamiellaceae</taxon>
        <taxon>Mantoniella</taxon>
    </lineage>
</organism>
<name>A0A7S0X532_9CHLO</name>
<gene>
    <name evidence="11" type="ORF">MANT1106_LOCUS5056</name>
</gene>
<evidence type="ECO:0000256" key="1">
    <source>
        <dbReference type="ARBA" id="ARBA00004323"/>
    </source>
</evidence>
<evidence type="ECO:0000256" key="6">
    <source>
        <dbReference type="ARBA" id="ARBA00022968"/>
    </source>
</evidence>
<accession>A0A7S0X532</accession>
<keyword evidence="7" id="KW-1133">Transmembrane helix</keyword>
<reference evidence="11" key="1">
    <citation type="submission" date="2021-01" db="EMBL/GenBank/DDBJ databases">
        <authorList>
            <person name="Corre E."/>
            <person name="Pelletier E."/>
            <person name="Niang G."/>
            <person name="Scheremetjew M."/>
            <person name="Finn R."/>
            <person name="Kale V."/>
            <person name="Holt S."/>
            <person name="Cochrane G."/>
            <person name="Meng A."/>
            <person name="Brown T."/>
            <person name="Cohen L."/>
        </authorList>
    </citation>
    <scope>NUCLEOTIDE SEQUENCE</scope>
    <source>
        <strain evidence="11">SL-175</strain>
    </source>
</reference>
<evidence type="ECO:0000256" key="8">
    <source>
        <dbReference type="ARBA" id="ARBA00023034"/>
    </source>
</evidence>
<dbReference type="EMBL" id="HBFC01008798">
    <property type="protein sequence ID" value="CAD8702374.1"/>
    <property type="molecule type" value="Transcribed_RNA"/>
</dbReference>
<dbReference type="AlphaFoldDB" id="A0A7S0X532"/>
<dbReference type="InterPro" id="IPR001675">
    <property type="entry name" value="Glyco_trans_29"/>
</dbReference>
<sequence length="126" mass="15054">MKPQQCRPSDKDVALFKKESSYITRLYSRYRIIPDKIEIMPQSYQIWLQRQYKYCHQFPSTGALALVYLMHHFPESTISVYGLDFLKNEIGHYWEKITKHRTIHNMKGEAKLVRELQATGRVIFKT</sequence>
<comment type="subcellular location">
    <subcellularLocation>
        <location evidence="1">Golgi apparatus membrane</location>
        <topology evidence="1">Single-pass type II membrane protein</topology>
    </subcellularLocation>
</comment>
<evidence type="ECO:0000313" key="11">
    <source>
        <dbReference type="EMBL" id="CAD8702374.1"/>
    </source>
</evidence>
<dbReference type="Pfam" id="PF00777">
    <property type="entry name" value="Glyco_transf_29"/>
    <property type="match status" value="1"/>
</dbReference>
<dbReference type="InterPro" id="IPR038578">
    <property type="entry name" value="GT29-like_sf"/>
</dbReference>
<evidence type="ECO:0000256" key="9">
    <source>
        <dbReference type="ARBA" id="ARBA00023136"/>
    </source>
</evidence>
<evidence type="ECO:0000256" key="10">
    <source>
        <dbReference type="ARBA" id="ARBA00023180"/>
    </source>
</evidence>
<keyword evidence="6" id="KW-0735">Signal-anchor</keyword>
<dbReference type="GO" id="GO:0000139">
    <property type="term" value="C:Golgi membrane"/>
    <property type="evidence" value="ECO:0007669"/>
    <property type="project" value="UniProtKB-SubCell"/>
</dbReference>
<keyword evidence="10" id="KW-0325">Glycoprotein</keyword>
<evidence type="ECO:0000256" key="2">
    <source>
        <dbReference type="ARBA" id="ARBA00006003"/>
    </source>
</evidence>